<proteinExistence type="predicted"/>
<accession>A0A8S9M4E8</accession>
<organism evidence="1">
    <name type="scientific">Brassica cretica</name>
    <name type="common">Mustard</name>
    <dbReference type="NCBI Taxonomy" id="69181"/>
    <lineage>
        <taxon>Eukaryota</taxon>
        <taxon>Viridiplantae</taxon>
        <taxon>Streptophyta</taxon>
        <taxon>Embryophyta</taxon>
        <taxon>Tracheophyta</taxon>
        <taxon>Spermatophyta</taxon>
        <taxon>Magnoliopsida</taxon>
        <taxon>eudicotyledons</taxon>
        <taxon>Gunneridae</taxon>
        <taxon>Pentapetalae</taxon>
        <taxon>rosids</taxon>
        <taxon>malvids</taxon>
        <taxon>Brassicales</taxon>
        <taxon>Brassicaceae</taxon>
        <taxon>Brassiceae</taxon>
        <taxon>Brassica</taxon>
    </lineage>
</organism>
<evidence type="ECO:0000313" key="2">
    <source>
        <dbReference type="EMBL" id="KAF3550868.1"/>
    </source>
</evidence>
<evidence type="ECO:0000313" key="3">
    <source>
        <dbReference type="Proteomes" id="UP000266723"/>
    </source>
</evidence>
<reference evidence="2" key="2">
    <citation type="submission" date="2019-12" db="EMBL/GenBank/DDBJ databases">
        <authorList>
            <person name="Studholme D.J."/>
            <person name="Sarris P."/>
        </authorList>
    </citation>
    <scope>NUCLEOTIDE SEQUENCE</scope>
    <source>
        <strain evidence="2">PFS-1207/04</strain>
        <tissue evidence="2">Leaf</tissue>
    </source>
</reference>
<sequence length="119" mass="12874">MTPETEATPAFPISVLVESRLSLMMGTRGAAANVDIKQVKKEIHPKRKALMCGFVNDNGLNIFALCSESTGKANLAVGSSDWTLWEDLVSSPWSEKEKTCSFAVIPCMEVPIDPSSSLL</sequence>
<dbReference type="Proteomes" id="UP000266723">
    <property type="component" value="Unassembled WGS sequence"/>
</dbReference>
<evidence type="ECO:0000313" key="1">
    <source>
        <dbReference type="EMBL" id="KAF2612869.1"/>
    </source>
</evidence>
<dbReference type="AlphaFoldDB" id="A0A8S9M4E8"/>
<protein>
    <submittedName>
        <fullName evidence="1">Uncharacterized protein</fullName>
    </submittedName>
</protein>
<name>A0A8S9M4E8_BRACR</name>
<dbReference type="EMBL" id="QGKY02000089">
    <property type="protein sequence ID" value="KAF2612869.1"/>
    <property type="molecule type" value="Genomic_DNA"/>
</dbReference>
<keyword evidence="3" id="KW-1185">Reference proteome</keyword>
<dbReference type="EMBL" id="QGKV02000832">
    <property type="protein sequence ID" value="KAF3550868.1"/>
    <property type="molecule type" value="Genomic_DNA"/>
</dbReference>
<dbReference type="OrthoDB" id="1701673at2759"/>
<comment type="caution">
    <text evidence="1">The sequence shown here is derived from an EMBL/GenBank/DDBJ whole genome shotgun (WGS) entry which is preliminary data.</text>
</comment>
<reference evidence="2 3" key="3">
    <citation type="journal article" date="2020" name="BMC Genomics">
        <title>Intraspecific diversification of the crop wild relative Brassica cretica Lam. using demographic model selection.</title>
        <authorList>
            <person name="Kioukis A."/>
            <person name="Michalopoulou V.A."/>
            <person name="Briers L."/>
            <person name="Pirintsos S."/>
            <person name="Studholme D.J."/>
            <person name="Pavlidis P."/>
            <person name="Sarris P.F."/>
        </authorList>
    </citation>
    <scope>NUCLEOTIDE SEQUENCE [LARGE SCALE GENOMIC DNA]</scope>
    <source>
        <strain evidence="3">cv. PFS-1207/04</strain>
        <strain evidence="2">PFS-1207/04</strain>
    </source>
</reference>
<gene>
    <name evidence="2" type="ORF">DY000_02006841</name>
    <name evidence="1" type="ORF">F2Q70_00011517</name>
</gene>
<reference evidence="1" key="1">
    <citation type="submission" date="2019-12" db="EMBL/GenBank/DDBJ databases">
        <title>Genome sequencing and annotation of Brassica cretica.</title>
        <authorList>
            <person name="Studholme D.J."/>
            <person name="Sarris P.F."/>
        </authorList>
    </citation>
    <scope>NUCLEOTIDE SEQUENCE</scope>
    <source>
        <strain evidence="1">PFS-102/07</strain>
        <tissue evidence="1">Leaf</tissue>
    </source>
</reference>